<evidence type="ECO:0000313" key="2">
    <source>
        <dbReference type="Proteomes" id="UP001153620"/>
    </source>
</evidence>
<name>A0A9N9WR13_9DIPT</name>
<protein>
    <submittedName>
        <fullName evidence="1">Uncharacterized protein</fullName>
    </submittedName>
</protein>
<keyword evidence="2" id="KW-1185">Reference proteome</keyword>
<sequence>MDIMSKVLSYFLIFLTFCNQSNKFNRLEMISLMDSVPKEYYITNKHSKFSYNFNRPKFIHLTPDGLTPEAVDEIRSSKFGVVIQYSHEFENDNEGTQREFGYKDACPVNKYRTESPDFNTIGSILEEFYENL</sequence>
<gene>
    <name evidence="1" type="ORF">CHIRRI_LOCUS4706</name>
</gene>
<accession>A0A9N9WR13</accession>
<evidence type="ECO:0000313" key="1">
    <source>
        <dbReference type="EMBL" id="CAG9801785.1"/>
    </source>
</evidence>
<organism evidence="1 2">
    <name type="scientific">Chironomus riparius</name>
    <dbReference type="NCBI Taxonomy" id="315576"/>
    <lineage>
        <taxon>Eukaryota</taxon>
        <taxon>Metazoa</taxon>
        <taxon>Ecdysozoa</taxon>
        <taxon>Arthropoda</taxon>
        <taxon>Hexapoda</taxon>
        <taxon>Insecta</taxon>
        <taxon>Pterygota</taxon>
        <taxon>Neoptera</taxon>
        <taxon>Endopterygota</taxon>
        <taxon>Diptera</taxon>
        <taxon>Nematocera</taxon>
        <taxon>Chironomoidea</taxon>
        <taxon>Chironomidae</taxon>
        <taxon>Chironominae</taxon>
        <taxon>Chironomus</taxon>
    </lineage>
</organism>
<dbReference type="Proteomes" id="UP001153620">
    <property type="component" value="Chromosome 2"/>
</dbReference>
<reference evidence="1" key="2">
    <citation type="submission" date="2022-10" db="EMBL/GenBank/DDBJ databases">
        <authorList>
            <consortium name="ENA_rothamsted_submissions"/>
            <consortium name="culmorum"/>
            <person name="King R."/>
        </authorList>
    </citation>
    <scope>NUCLEOTIDE SEQUENCE</scope>
</reference>
<dbReference type="AlphaFoldDB" id="A0A9N9WR13"/>
<dbReference type="EMBL" id="OU895878">
    <property type="protein sequence ID" value="CAG9801785.1"/>
    <property type="molecule type" value="Genomic_DNA"/>
</dbReference>
<proteinExistence type="predicted"/>
<reference evidence="1" key="1">
    <citation type="submission" date="2022-01" db="EMBL/GenBank/DDBJ databases">
        <authorList>
            <person name="King R."/>
        </authorList>
    </citation>
    <scope>NUCLEOTIDE SEQUENCE</scope>
</reference>